<dbReference type="PROSITE" id="PS51257">
    <property type="entry name" value="PROKAR_LIPOPROTEIN"/>
    <property type="match status" value="1"/>
</dbReference>
<organism evidence="2 3">
    <name type="scientific">Tautonia plasticadhaerens</name>
    <dbReference type="NCBI Taxonomy" id="2527974"/>
    <lineage>
        <taxon>Bacteria</taxon>
        <taxon>Pseudomonadati</taxon>
        <taxon>Planctomycetota</taxon>
        <taxon>Planctomycetia</taxon>
        <taxon>Isosphaerales</taxon>
        <taxon>Isosphaeraceae</taxon>
        <taxon>Tautonia</taxon>
    </lineage>
</organism>
<protein>
    <submittedName>
        <fullName evidence="2">Uncharacterized protein</fullName>
    </submittedName>
</protein>
<sequence length="151" mass="15288">MRERNQASLVPVPARGIGWTGLALAVALVGCDDGMDGLQPETPAPPPGSLAPEEPDWTKDVPPENQLSPEEFKSLDQGIPGSTLEEPAPTPGTPGEAVDPSGEATSDPGIGILPPVDPASPESVPNPDLPPAPDDPAGDAGSIVPEATEEP</sequence>
<keyword evidence="3" id="KW-1185">Reference proteome</keyword>
<dbReference type="RefSeq" id="WP_145277264.1">
    <property type="nucleotide sequence ID" value="NZ_CP036426.1"/>
</dbReference>
<name>A0A518HCS6_9BACT</name>
<dbReference type="AlphaFoldDB" id="A0A518HCS6"/>
<reference evidence="2 3" key="1">
    <citation type="submission" date="2019-02" db="EMBL/GenBank/DDBJ databases">
        <title>Deep-cultivation of Planctomycetes and their phenomic and genomic characterization uncovers novel biology.</title>
        <authorList>
            <person name="Wiegand S."/>
            <person name="Jogler M."/>
            <person name="Boedeker C."/>
            <person name="Pinto D."/>
            <person name="Vollmers J."/>
            <person name="Rivas-Marin E."/>
            <person name="Kohn T."/>
            <person name="Peeters S.H."/>
            <person name="Heuer A."/>
            <person name="Rast P."/>
            <person name="Oberbeckmann S."/>
            <person name="Bunk B."/>
            <person name="Jeske O."/>
            <person name="Meyerdierks A."/>
            <person name="Storesund J.E."/>
            <person name="Kallscheuer N."/>
            <person name="Luecker S."/>
            <person name="Lage O.M."/>
            <person name="Pohl T."/>
            <person name="Merkel B.J."/>
            <person name="Hornburger P."/>
            <person name="Mueller R.-W."/>
            <person name="Bruemmer F."/>
            <person name="Labrenz M."/>
            <person name="Spormann A.M."/>
            <person name="Op den Camp H."/>
            <person name="Overmann J."/>
            <person name="Amann R."/>
            <person name="Jetten M.S.M."/>
            <person name="Mascher T."/>
            <person name="Medema M.H."/>
            <person name="Devos D.P."/>
            <person name="Kaster A.-K."/>
            <person name="Ovreas L."/>
            <person name="Rohde M."/>
            <person name="Galperin M.Y."/>
            <person name="Jogler C."/>
        </authorList>
    </citation>
    <scope>NUCLEOTIDE SEQUENCE [LARGE SCALE GENOMIC DNA]</scope>
    <source>
        <strain evidence="2 3">ElP</strain>
    </source>
</reference>
<dbReference type="KEGG" id="tpla:ElP_65780"/>
<dbReference type="EMBL" id="CP036426">
    <property type="protein sequence ID" value="QDV38623.1"/>
    <property type="molecule type" value="Genomic_DNA"/>
</dbReference>
<evidence type="ECO:0000313" key="3">
    <source>
        <dbReference type="Proteomes" id="UP000317835"/>
    </source>
</evidence>
<proteinExistence type="predicted"/>
<evidence type="ECO:0000313" key="2">
    <source>
        <dbReference type="EMBL" id="QDV38623.1"/>
    </source>
</evidence>
<gene>
    <name evidence="2" type="ORF">ElP_65780</name>
</gene>
<accession>A0A518HCS6</accession>
<dbReference type="Proteomes" id="UP000317835">
    <property type="component" value="Chromosome"/>
</dbReference>
<feature type="region of interest" description="Disordered" evidence="1">
    <location>
        <begin position="32"/>
        <end position="151"/>
    </location>
</feature>
<evidence type="ECO:0000256" key="1">
    <source>
        <dbReference type="SAM" id="MobiDB-lite"/>
    </source>
</evidence>